<comment type="function">
    <text evidence="2 11">NAD-binding protein involved in the addition of a carboxymethylaminomethyl (cmnm) group at the wobble position (U34) of certain tRNAs, forming tRNA-cmnm(5)s(2)U34.</text>
</comment>
<evidence type="ECO:0000259" key="12">
    <source>
        <dbReference type="SMART" id="SM01228"/>
    </source>
</evidence>
<keyword evidence="7 11" id="KW-0274">FAD</keyword>
<comment type="similarity">
    <text evidence="3 11">Belongs to the MnmG family.</text>
</comment>
<evidence type="ECO:0000256" key="1">
    <source>
        <dbReference type="ARBA" id="ARBA00001974"/>
    </source>
</evidence>
<dbReference type="InterPro" id="IPR044920">
    <property type="entry name" value="MnmG_C_subdom_sf"/>
</dbReference>
<name>A0A0F5H1C0_9BACT</name>
<organism evidence="13 14">
    <name type="scientific">Mycoplasmopsis meleagridis ATCC 25294</name>
    <dbReference type="NCBI Taxonomy" id="1264554"/>
    <lineage>
        <taxon>Bacteria</taxon>
        <taxon>Bacillati</taxon>
        <taxon>Mycoplasmatota</taxon>
        <taxon>Mycoplasmoidales</taxon>
        <taxon>Metamycoplasmataceae</taxon>
        <taxon>Mycoplasmopsis</taxon>
    </lineage>
</organism>
<dbReference type="InterPro" id="IPR002218">
    <property type="entry name" value="MnmG-rel"/>
</dbReference>
<dbReference type="Gene3D" id="1.10.150.570">
    <property type="entry name" value="GidA associated domain, C-terminal subdomain"/>
    <property type="match status" value="1"/>
</dbReference>
<evidence type="ECO:0000256" key="6">
    <source>
        <dbReference type="ARBA" id="ARBA00022694"/>
    </source>
</evidence>
<dbReference type="STRING" id="29561.MM26B8_05410"/>
<dbReference type="GO" id="GO:0030488">
    <property type="term" value="P:tRNA methylation"/>
    <property type="evidence" value="ECO:0007669"/>
    <property type="project" value="TreeGrafter"/>
</dbReference>
<evidence type="ECO:0000256" key="10">
    <source>
        <dbReference type="ARBA" id="ARBA00031800"/>
    </source>
</evidence>
<evidence type="ECO:0000256" key="5">
    <source>
        <dbReference type="ARBA" id="ARBA00022630"/>
    </source>
</evidence>
<feature type="binding site" evidence="11">
    <location>
        <begin position="273"/>
        <end position="287"/>
    </location>
    <ligand>
        <name>NAD(+)</name>
        <dbReference type="ChEBI" id="CHEBI:57540"/>
    </ligand>
</feature>
<proteinExistence type="inferred from homology"/>
<protein>
    <recommendedName>
        <fullName evidence="4 11">tRNA uridine 5-carboxymethylaminomethyl modification enzyme MnmG</fullName>
    </recommendedName>
    <alternativeName>
        <fullName evidence="10 11">Glucose-inhibited division protein A</fullName>
    </alternativeName>
</protein>
<feature type="binding site" evidence="11">
    <location>
        <position position="125"/>
    </location>
    <ligand>
        <name>FAD</name>
        <dbReference type="ChEBI" id="CHEBI:57692"/>
    </ligand>
</feature>
<dbReference type="Proteomes" id="UP000033750">
    <property type="component" value="Unassembled WGS sequence"/>
</dbReference>
<feature type="binding site" evidence="11">
    <location>
        <position position="370"/>
    </location>
    <ligand>
        <name>FAD</name>
        <dbReference type="ChEBI" id="CHEBI:57692"/>
    </ligand>
</feature>
<dbReference type="InterPro" id="IPR047001">
    <property type="entry name" value="MnmG_C_subdom"/>
</dbReference>
<comment type="caution">
    <text evidence="13">The sequence shown here is derived from an EMBL/GenBank/DDBJ whole genome shotgun (WGS) entry which is preliminary data.</text>
</comment>
<dbReference type="GO" id="GO:0050660">
    <property type="term" value="F:flavin adenine dinucleotide binding"/>
    <property type="evidence" value="ECO:0007669"/>
    <property type="project" value="UniProtKB-UniRule"/>
</dbReference>
<gene>
    <name evidence="11 13" type="primary">gidA</name>
    <name evidence="11" type="synonym">mnmG</name>
    <name evidence="13" type="ORF">MMELEA_00340</name>
</gene>
<evidence type="ECO:0000256" key="3">
    <source>
        <dbReference type="ARBA" id="ARBA00007653"/>
    </source>
</evidence>
<evidence type="ECO:0000256" key="7">
    <source>
        <dbReference type="ARBA" id="ARBA00022827"/>
    </source>
</evidence>
<dbReference type="PROSITE" id="PS01281">
    <property type="entry name" value="GIDA_2"/>
    <property type="match status" value="1"/>
</dbReference>
<evidence type="ECO:0000256" key="11">
    <source>
        <dbReference type="HAMAP-Rule" id="MF_00129"/>
    </source>
</evidence>
<dbReference type="EMBL" id="JZXN01000017">
    <property type="protein sequence ID" value="KKB26652.1"/>
    <property type="molecule type" value="Genomic_DNA"/>
</dbReference>
<keyword evidence="5 11" id="KW-0285">Flavoprotein</keyword>
<dbReference type="FunFam" id="3.50.50.60:FF:000002">
    <property type="entry name" value="tRNA uridine 5-carboxymethylaminomethyl modification enzyme MnmG"/>
    <property type="match status" value="1"/>
</dbReference>
<comment type="cofactor">
    <cofactor evidence="1 11">
        <name>FAD</name>
        <dbReference type="ChEBI" id="CHEBI:57692"/>
    </cofactor>
</comment>
<dbReference type="PANTHER" id="PTHR11806">
    <property type="entry name" value="GLUCOSE INHIBITED DIVISION PROTEIN A"/>
    <property type="match status" value="1"/>
</dbReference>
<dbReference type="GO" id="GO:0002098">
    <property type="term" value="P:tRNA wobble uridine modification"/>
    <property type="evidence" value="ECO:0007669"/>
    <property type="project" value="InterPro"/>
</dbReference>
<evidence type="ECO:0000256" key="2">
    <source>
        <dbReference type="ARBA" id="ARBA00003717"/>
    </source>
</evidence>
<sequence>MNIANKYDAIVVGGGHAGLEAAFALSRKGHKTLLISLDKNRLGMMPCNPSIGGPAKGIITKEIDALGGMQGYWADLSMIQLKVLNQSKGPAVRALRAQIDKEKYSNIALEYVLKQSNLTLLESTVSEIIVDKNNYFLGVKLENNEIINANVGVITTGTYMDSRILRGNDITISGPDNQKTTSKLSESLKNCGFILQRLKTGTPPRIYSDSIDYSKVQAEILNDINLSFSNRSNVKMPKQIACYLTYTTPLTHKIIQENLTKSAMYSGLIEGIGPRYCPSIEDKIVKFSEKERHQIFFEPETADETITYVNGLSTSMPIDVQKKIIESIPGLENARVQKWAYAIEYDAIDPLQLYPSLETKVVKNLFTAGQINGTSGYEEAAGQGIIAGINAGQKLENKDPIIILRNDGYIGVLIDDLVTKGTKEPYRMLTSRAEYRLLLRNDNADIRLAKYALKANMISKEEHDKIIEKYELINKKIEELSKTHLSSKSEIAKKYNILNGPTLLKVIARPDVDPFELITDFPYIEELVISVRLFGYIEKQKNDANKSIKLENYKIPNNIDYDKIINIATEAKQKLNKIRPLTIGQASRISGINPSDIQMLLFYLEITRKKDEKN</sequence>
<dbReference type="HAMAP" id="MF_00129">
    <property type="entry name" value="MnmG_GidA"/>
    <property type="match status" value="1"/>
</dbReference>
<dbReference type="SMART" id="SM01228">
    <property type="entry name" value="GIDA_assoc_3"/>
    <property type="match status" value="1"/>
</dbReference>
<evidence type="ECO:0000256" key="4">
    <source>
        <dbReference type="ARBA" id="ARBA00020461"/>
    </source>
</evidence>
<dbReference type="Pfam" id="PF01134">
    <property type="entry name" value="GIDA"/>
    <property type="match status" value="1"/>
</dbReference>
<keyword evidence="8 11" id="KW-0520">NAD</keyword>
<dbReference type="FunFam" id="1.10.150.570:FF:000001">
    <property type="entry name" value="tRNA uridine 5-carboxymethylaminomethyl modification enzyme MnmG"/>
    <property type="match status" value="1"/>
</dbReference>
<dbReference type="AlphaFoldDB" id="A0A0F5H1C0"/>
<evidence type="ECO:0000313" key="13">
    <source>
        <dbReference type="EMBL" id="KKB26652.1"/>
    </source>
</evidence>
<evidence type="ECO:0000256" key="8">
    <source>
        <dbReference type="ARBA" id="ARBA00023027"/>
    </source>
</evidence>
<evidence type="ECO:0000256" key="9">
    <source>
        <dbReference type="ARBA" id="ARBA00025948"/>
    </source>
</evidence>
<comment type="subcellular location">
    <subcellularLocation>
        <location evidence="11">Cytoplasm</location>
    </subcellularLocation>
</comment>
<dbReference type="RefSeq" id="WP_046096998.1">
    <property type="nucleotide sequence ID" value="NZ_JZXN01000017.1"/>
</dbReference>
<comment type="subunit">
    <text evidence="9 11">Homodimer. Heterotetramer of two MnmE and two MnmG subunits.</text>
</comment>
<dbReference type="Gene3D" id="3.50.50.60">
    <property type="entry name" value="FAD/NAD(P)-binding domain"/>
    <property type="match status" value="2"/>
</dbReference>
<dbReference type="PANTHER" id="PTHR11806:SF0">
    <property type="entry name" value="PROTEIN MTO1 HOMOLOG, MITOCHONDRIAL"/>
    <property type="match status" value="1"/>
</dbReference>
<evidence type="ECO:0000313" key="14">
    <source>
        <dbReference type="Proteomes" id="UP000033750"/>
    </source>
</evidence>
<dbReference type="InterPro" id="IPR040131">
    <property type="entry name" value="MnmG_N"/>
</dbReference>
<feature type="binding site" evidence="11">
    <location>
        <begin position="13"/>
        <end position="18"/>
    </location>
    <ligand>
        <name>FAD</name>
        <dbReference type="ChEBI" id="CHEBI:57692"/>
    </ligand>
</feature>
<dbReference type="SUPFAM" id="SSF51905">
    <property type="entry name" value="FAD/NAD(P)-binding domain"/>
    <property type="match status" value="1"/>
</dbReference>
<accession>A0A0F5H1C0</accession>
<dbReference type="PATRIC" id="fig|1264554.4.peg.64"/>
<keyword evidence="6 11" id="KW-0819">tRNA processing</keyword>
<dbReference type="InterPro" id="IPR020595">
    <property type="entry name" value="MnmG-rel_CS"/>
</dbReference>
<dbReference type="NCBIfam" id="TIGR00136">
    <property type="entry name" value="mnmG_gidA"/>
    <property type="match status" value="1"/>
</dbReference>
<feature type="binding site" evidence="11">
    <location>
        <position position="181"/>
    </location>
    <ligand>
        <name>FAD</name>
        <dbReference type="ChEBI" id="CHEBI:57692"/>
    </ligand>
</feature>
<keyword evidence="14" id="KW-1185">Reference proteome</keyword>
<dbReference type="InterPro" id="IPR026904">
    <property type="entry name" value="MnmG_C"/>
</dbReference>
<keyword evidence="11" id="KW-0963">Cytoplasm</keyword>
<dbReference type="InterPro" id="IPR004416">
    <property type="entry name" value="MnmG"/>
</dbReference>
<dbReference type="InterPro" id="IPR036188">
    <property type="entry name" value="FAD/NAD-bd_sf"/>
</dbReference>
<feature type="domain" description="tRNA uridine 5-carboxymethylaminomethyl modification enzyme C-terminal subdomain" evidence="12">
    <location>
        <begin position="531"/>
        <end position="602"/>
    </location>
</feature>
<dbReference type="GO" id="GO:0005829">
    <property type="term" value="C:cytosol"/>
    <property type="evidence" value="ECO:0007669"/>
    <property type="project" value="TreeGrafter"/>
</dbReference>
<dbReference type="PROSITE" id="PS01280">
    <property type="entry name" value="GIDA_1"/>
    <property type="match status" value="1"/>
</dbReference>
<reference evidence="13 14" key="1">
    <citation type="submission" date="2015-03" db="EMBL/GenBank/DDBJ databases">
        <title>Genome sequence of Mycoplasma meleagridis strain ATCC 25294.</title>
        <authorList>
            <person name="Yacoub E."/>
            <person name="Blanchard A."/>
            <person name="Sirand-Pugnet P."/>
            <person name="Mardassi B.B.A."/>
        </authorList>
    </citation>
    <scope>NUCLEOTIDE SEQUENCE [LARGE SCALE GENOMIC DNA]</scope>
    <source>
        <strain evidence="13 14">ATCC 25294</strain>
    </source>
</reference>
<dbReference type="Pfam" id="PF13932">
    <property type="entry name" value="SAM_GIDA_C"/>
    <property type="match status" value="1"/>
</dbReference>